<dbReference type="EMBL" id="VSSQ01079299">
    <property type="protein sequence ID" value="MPN28861.1"/>
    <property type="molecule type" value="Genomic_DNA"/>
</dbReference>
<feature type="region of interest" description="Disordered" evidence="1">
    <location>
        <begin position="1"/>
        <end position="35"/>
    </location>
</feature>
<gene>
    <name evidence="2" type="ORF">SDC9_176306</name>
</gene>
<evidence type="ECO:0000256" key="1">
    <source>
        <dbReference type="SAM" id="MobiDB-lite"/>
    </source>
</evidence>
<evidence type="ECO:0000313" key="2">
    <source>
        <dbReference type="EMBL" id="MPN28861.1"/>
    </source>
</evidence>
<sequence length="165" mass="17763">MIASSPQIAEPPEKALLGPVKRASKPPPGWKPWSRERADDLAAGRTHDAWRGQVGHAWMTANPDLRLAGPSLGWTNAFETASRVLESGARQVRAPVLMLNPDRRAGAFCRQLADCTATTLSGARSALHIESDRWRGPWLDAVGAFIDARQPTVTAATISAVPARP</sequence>
<name>A0A645GPM6_9ZZZZ</name>
<dbReference type="Gene3D" id="3.40.50.1820">
    <property type="entry name" value="alpha/beta hydrolase"/>
    <property type="match status" value="1"/>
</dbReference>
<proteinExistence type="predicted"/>
<dbReference type="InterPro" id="IPR029058">
    <property type="entry name" value="AB_hydrolase_fold"/>
</dbReference>
<dbReference type="AlphaFoldDB" id="A0A645GPM6"/>
<accession>A0A645GPM6</accession>
<organism evidence="2">
    <name type="scientific">bioreactor metagenome</name>
    <dbReference type="NCBI Taxonomy" id="1076179"/>
    <lineage>
        <taxon>unclassified sequences</taxon>
        <taxon>metagenomes</taxon>
        <taxon>ecological metagenomes</taxon>
    </lineage>
</organism>
<protein>
    <submittedName>
        <fullName evidence="2">Uncharacterized protein</fullName>
    </submittedName>
</protein>
<comment type="caution">
    <text evidence="2">The sequence shown here is derived from an EMBL/GenBank/DDBJ whole genome shotgun (WGS) entry which is preliminary data.</text>
</comment>
<reference evidence="2" key="1">
    <citation type="submission" date="2019-08" db="EMBL/GenBank/DDBJ databases">
        <authorList>
            <person name="Kucharzyk K."/>
            <person name="Murdoch R.W."/>
            <person name="Higgins S."/>
            <person name="Loffler F."/>
        </authorList>
    </citation>
    <scope>NUCLEOTIDE SEQUENCE</scope>
</reference>